<dbReference type="Proteomes" id="UP000327362">
    <property type="component" value="Chromosome"/>
</dbReference>
<evidence type="ECO:0000313" key="2">
    <source>
        <dbReference type="Proteomes" id="UP000327362"/>
    </source>
</evidence>
<dbReference type="EMBL" id="AP020326">
    <property type="protein sequence ID" value="BBN49883.1"/>
    <property type="molecule type" value="Genomic_DNA"/>
</dbReference>
<name>A0AAI8SNS2_MYCAV</name>
<accession>A0AAI8SNS2</accession>
<proteinExistence type="predicted"/>
<protein>
    <submittedName>
        <fullName evidence="1">Uncharacterized protein</fullName>
    </submittedName>
</protein>
<reference evidence="1 2" key="1">
    <citation type="submission" date="2019-09" db="EMBL/GenBank/DDBJ databases">
        <title>Complete genome sequence of Mycobacterium avium subsp. hominissuis strain JP-H-1.</title>
        <authorList>
            <person name="Kinoshita Y."/>
            <person name="Niwa H."/>
            <person name="Uchida-Fujii E."/>
            <person name="Nukada T."/>
        </authorList>
    </citation>
    <scope>NUCLEOTIDE SEQUENCE [LARGE SCALE GENOMIC DNA]</scope>
    <source>
        <strain evidence="1 2">JP-H-1</strain>
    </source>
</reference>
<gene>
    <name evidence="1" type="ORF">JPH1_43580</name>
</gene>
<sequence length="79" mass="8353">MRHLPGQPLQLDVQSVAALGVRPPGDRAAERQPGQVIGHRAVEEFGRHGELVGYPLRGGHVDLGTRNGAGPCCPKGFHA</sequence>
<evidence type="ECO:0000313" key="1">
    <source>
        <dbReference type="EMBL" id="BBN49883.1"/>
    </source>
</evidence>
<dbReference type="AlphaFoldDB" id="A0AAI8SNS2"/>
<organism evidence="1 2">
    <name type="scientific">Mycobacterium avium subsp. hominissuis</name>
    <dbReference type="NCBI Taxonomy" id="439334"/>
    <lineage>
        <taxon>Bacteria</taxon>
        <taxon>Bacillati</taxon>
        <taxon>Actinomycetota</taxon>
        <taxon>Actinomycetes</taxon>
        <taxon>Mycobacteriales</taxon>
        <taxon>Mycobacteriaceae</taxon>
        <taxon>Mycobacterium</taxon>
        <taxon>Mycobacterium avium complex (MAC)</taxon>
    </lineage>
</organism>